<dbReference type="UniPathway" id="UPA00664"/>
<feature type="transmembrane region" description="Helical" evidence="7">
    <location>
        <begin position="13"/>
        <end position="33"/>
    </location>
</feature>
<gene>
    <name evidence="7" type="primary">lgt</name>
    <name evidence="8" type="ORF">SAMN05660865_00019</name>
</gene>
<protein>
    <recommendedName>
        <fullName evidence="7">Phosphatidylglycerol--prolipoprotein diacylglyceryl transferase</fullName>
        <ecNumber evidence="7">2.5.1.145</ecNumber>
    </recommendedName>
</protein>
<dbReference type="Pfam" id="PF01790">
    <property type="entry name" value="LGT"/>
    <property type="match status" value="1"/>
</dbReference>
<dbReference type="GO" id="GO:0005886">
    <property type="term" value="C:plasma membrane"/>
    <property type="evidence" value="ECO:0007669"/>
    <property type="project" value="UniProtKB-SubCell"/>
</dbReference>
<dbReference type="GO" id="GO:0008961">
    <property type="term" value="F:phosphatidylglycerol-prolipoprotein diacylglyceryl transferase activity"/>
    <property type="evidence" value="ECO:0007669"/>
    <property type="project" value="UniProtKB-UniRule"/>
</dbReference>
<dbReference type="EC" id="2.5.1.145" evidence="7"/>
<evidence type="ECO:0000256" key="1">
    <source>
        <dbReference type="ARBA" id="ARBA00007150"/>
    </source>
</evidence>
<comment type="function">
    <text evidence="7">Catalyzes the transfer of the diacylglyceryl group from phosphatidylglycerol to the sulfhydryl group of the N-terminal cysteine of a prolipoprotein, the first step in the formation of mature lipoproteins.</text>
</comment>
<feature type="transmembrane region" description="Helical" evidence="7">
    <location>
        <begin position="115"/>
        <end position="137"/>
    </location>
</feature>
<dbReference type="InterPro" id="IPR001640">
    <property type="entry name" value="Lgt"/>
</dbReference>
<dbReference type="Proteomes" id="UP000242850">
    <property type="component" value="Unassembled WGS sequence"/>
</dbReference>
<dbReference type="GO" id="GO:0042158">
    <property type="term" value="P:lipoprotein biosynthetic process"/>
    <property type="evidence" value="ECO:0007669"/>
    <property type="project" value="UniProtKB-UniRule"/>
</dbReference>
<comment type="similarity">
    <text evidence="1 7">Belongs to the Lgt family.</text>
</comment>
<organism evidence="8 9">
    <name type="scientific">Caloramator fervidus</name>
    <dbReference type="NCBI Taxonomy" id="29344"/>
    <lineage>
        <taxon>Bacteria</taxon>
        <taxon>Bacillati</taxon>
        <taxon>Bacillota</taxon>
        <taxon>Clostridia</taxon>
        <taxon>Eubacteriales</taxon>
        <taxon>Clostridiaceae</taxon>
        <taxon>Caloramator</taxon>
    </lineage>
</organism>
<evidence type="ECO:0000256" key="2">
    <source>
        <dbReference type="ARBA" id="ARBA00022475"/>
    </source>
</evidence>
<reference evidence="9" key="1">
    <citation type="submission" date="2016-10" db="EMBL/GenBank/DDBJ databases">
        <authorList>
            <person name="Varghese N."/>
            <person name="Submissions S."/>
        </authorList>
    </citation>
    <scope>NUCLEOTIDE SEQUENCE [LARGE SCALE GENOMIC DNA]</scope>
    <source>
        <strain evidence="9">DSM 5463</strain>
    </source>
</reference>
<accession>A0A1H5RJZ2</accession>
<feature type="transmembrane region" description="Helical" evidence="7">
    <location>
        <begin position="45"/>
        <end position="67"/>
    </location>
</feature>
<proteinExistence type="inferred from homology"/>
<feature type="transmembrane region" description="Helical" evidence="7">
    <location>
        <begin position="79"/>
        <end position="103"/>
    </location>
</feature>
<dbReference type="HAMAP" id="MF_01147">
    <property type="entry name" value="Lgt"/>
    <property type="match status" value="1"/>
</dbReference>
<keyword evidence="9" id="KW-1185">Reference proteome</keyword>
<dbReference type="PANTHER" id="PTHR30589:SF0">
    <property type="entry name" value="PHOSPHATIDYLGLYCEROL--PROLIPOPROTEIN DIACYLGLYCERYL TRANSFERASE"/>
    <property type="match status" value="1"/>
</dbReference>
<evidence type="ECO:0000256" key="6">
    <source>
        <dbReference type="ARBA" id="ARBA00023136"/>
    </source>
</evidence>
<evidence type="ECO:0000313" key="9">
    <source>
        <dbReference type="Proteomes" id="UP000242850"/>
    </source>
</evidence>
<evidence type="ECO:0000256" key="4">
    <source>
        <dbReference type="ARBA" id="ARBA00022692"/>
    </source>
</evidence>
<evidence type="ECO:0000256" key="7">
    <source>
        <dbReference type="HAMAP-Rule" id="MF_01147"/>
    </source>
</evidence>
<keyword evidence="5 7" id="KW-1133">Transmembrane helix</keyword>
<comment type="catalytic activity">
    <reaction evidence="7">
        <text>L-cysteinyl-[prolipoprotein] + a 1,2-diacyl-sn-glycero-3-phospho-(1'-sn-glycerol) = an S-1,2-diacyl-sn-glyceryl-L-cysteinyl-[prolipoprotein] + sn-glycerol 1-phosphate + H(+)</text>
        <dbReference type="Rhea" id="RHEA:56712"/>
        <dbReference type="Rhea" id="RHEA-COMP:14679"/>
        <dbReference type="Rhea" id="RHEA-COMP:14680"/>
        <dbReference type="ChEBI" id="CHEBI:15378"/>
        <dbReference type="ChEBI" id="CHEBI:29950"/>
        <dbReference type="ChEBI" id="CHEBI:57685"/>
        <dbReference type="ChEBI" id="CHEBI:64716"/>
        <dbReference type="ChEBI" id="CHEBI:140658"/>
        <dbReference type="EC" id="2.5.1.145"/>
    </reaction>
</comment>
<dbReference type="OrthoDB" id="871140at2"/>
<dbReference type="EMBL" id="FNUK01000001">
    <property type="protein sequence ID" value="SEF38570.1"/>
    <property type="molecule type" value="Genomic_DNA"/>
</dbReference>
<dbReference type="RefSeq" id="WP_103895055.1">
    <property type="nucleotide sequence ID" value="NZ_FNUK01000001.1"/>
</dbReference>
<keyword evidence="6 7" id="KW-0472">Membrane</keyword>
<name>A0A1H5RJZ2_9CLOT</name>
<dbReference type="PANTHER" id="PTHR30589">
    <property type="entry name" value="PROLIPOPROTEIN DIACYLGLYCERYL TRANSFERASE"/>
    <property type="match status" value="1"/>
</dbReference>
<dbReference type="NCBIfam" id="TIGR00544">
    <property type="entry name" value="lgt"/>
    <property type="match status" value="1"/>
</dbReference>
<keyword evidence="8" id="KW-0449">Lipoprotein</keyword>
<comment type="pathway">
    <text evidence="7">Protein modification; lipoprotein biosynthesis (diacylglyceryl transfer).</text>
</comment>
<keyword evidence="4 7" id="KW-0812">Transmembrane</keyword>
<sequence length="253" mass="27977">MHPILFKIGPITIYTYGFLMAVAIISGIIIASYRGEKIGIKKDIIYDLSFYGILGGLIGAKLLYFIAEAKTIFKNPKEILYMLTSGFVVYGALIGGVLTGYIYCKVKGINFLKMFDLLAPSMAFAQGVGRLGCFFAGCCYGKPTDLPIGVVFKNSPFAPNGVKLIPTQLISSIGNFIIFTILILYSKKERKQGKVAALYMLLYSIGRFLIEFLRGDFRGNVGPFSTSQFISIIVFLLSLLLLNYERLRGVRDS</sequence>
<dbReference type="AlphaFoldDB" id="A0A1H5RJZ2"/>
<keyword evidence="2 7" id="KW-1003">Cell membrane</keyword>
<feature type="binding site" evidence="7">
    <location>
        <position position="130"/>
    </location>
    <ligand>
        <name>a 1,2-diacyl-sn-glycero-3-phospho-(1'-sn-glycerol)</name>
        <dbReference type="ChEBI" id="CHEBI:64716"/>
    </ligand>
</feature>
<evidence type="ECO:0000256" key="5">
    <source>
        <dbReference type="ARBA" id="ARBA00022989"/>
    </source>
</evidence>
<evidence type="ECO:0000313" key="8">
    <source>
        <dbReference type="EMBL" id="SEF38570.1"/>
    </source>
</evidence>
<evidence type="ECO:0000256" key="3">
    <source>
        <dbReference type="ARBA" id="ARBA00022679"/>
    </source>
</evidence>
<keyword evidence="3 7" id="KW-0808">Transferase</keyword>
<feature type="transmembrane region" description="Helical" evidence="7">
    <location>
        <begin position="197"/>
        <end position="214"/>
    </location>
</feature>
<feature type="transmembrane region" description="Helical" evidence="7">
    <location>
        <begin position="226"/>
        <end position="244"/>
    </location>
</feature>
<feature type="transmembrane region" description="Helical" evidence="7">
    <location>
        <begin position="165"/>
        <end position="185"/>
    </location>
</feature>
<comment type="subcellular location">
    <subcellularLocation>
        <location evidence="7">Cell membrane</location>
        <topology evidence="7">Multi-pass membrane protein</topology>
    </subcellularLocation>
</comment>